<evidence type="ECO:0000313" key="2">
    <source>
        <dbReference type="Proteomes" id="UP000562124"/>
    </source>
</evidence>
<dbReference type="AlphaFoldDB" id="A0A7Y0LYE7"/>
<sequence length="617" mass="67347">MTIEDLDQQVELDDSVSSIFVEIHFANGGVATRKAALVAFAFTDEAGESVVPVSPYLESERFGPYFYLHAGPDEVSVSRTTIPRPEGATRLTLRGHPWLSKTPVEVVGAPTIVVERPGSESTFADSAGKPASVLIDQLKVVYDVEPGVRYRVEWTVDAAPGAQALMLFDYQDATGASLPPGPEFQIQPQFGAFTYAVGPDGEGTRAIEITVPRGVARLVLTGQTWKTGAITVPSRPVVTGAGLEVGALSSEQLVQHLGAIPSDAKVLVVYTTAGPISLKNSLLRRSNRLAMEYADAGWNVVFLAFGTPAPDESGLIAERILQVGRDSLSLVMDVLLARTGANNVLLCSSFADMSMVGLLDRCHDHGWRVIYEVRDDMEEFKRVGYSKWYEQNFEVRFAKRADAVLAVSPRLRDKIAVITGREDVQLVPNAAPDALIEAAAPLRTAEAWERRARLRKVGYVGHLTASWFDWPWLLASADELSDVRFEIIGHGMPDDLVLPSNVRYLGPKTHDECLPYVEEWSAGLVPFKISRLTYGVDPNKAYEYVAMGIRTISAPMGQVESMPGVLTYTTQRGMAEAIRASVSKPLGAQELEGFEDYLATASWSERAGRMLNILEGE</sequence>
<name>A0A7Y0LYE7_CELFI</name>
<evidence type="ECO:0000313" key="1">
    <source>
        <dbReference type="EMBL" id="NMR20532.1"/>
    </source>
</evidence>
<dbReference type="RefSeq" id="WP_169324908.1">
    <property type="nucleotide sequence ID" value="NZ_JABCJJ010000013.1"/>
</dbReference>
<dbReference type="Gene3D" id="3.40.50.2000">
    <property type="entry name" value="Glycogen Phosphorylase B"/>
    <property type="match status" value="1"/>
</dbReference>
<gene>
    <name evidence="1" type="ORF">HIR71_09940</name>
</gene>
<comment type="caution">
    <text evidence="1">The sequence shown here is derived from an EMBL/GenBank/DDBJ whole genome shotgun (WGS) entry which is preliminary data.</text>
</comment>
<reference evidence="1 2" key="1">
    <citation type="submission" date="2020-04" db="EMBL/GenBank/DDBJ databases">
        <title>Sequencing and Assembly of C. fimi.</title>
        <authorList>
            <person name="Ramsey A.R."/>
        </authorList>
    </citation>
    <scope>NUCLEOTIDE SEQUENCE [LARGE SCALE GENOMIC DNA]</scope>
    <source>
        <strain evidence="1 2">SB</strain>
    </source>
</reference>
<dbReference type="Proteomes" id="UP000562124">
    <property type="component" value="Unassembled WGS sequence"/>
</dbReference>
<keyword evidence="2" id="KW-1185">Reference proteome</keyword>
<dbReference type="EMBL" id="JABCJJ010000013">
    <property type="protein sequence ID" value="NMR20532.1"/>
    <property type="molecule type" value="Genomic_DNA"/>
</dbReference>
<keyword evidence="1" id="KW-0808">Transferase</keyword>
<dbReference type="GO" id="GO:0016740">
    <property type="term" value="F:transferase activity"/>
    <property type="evidence" value="ECO:0007669"/>
    <property type="project" value="UniProtKB-KW"/>
</dbReference>
<organism evidence="1 2">
    <name type="scientific">Cellulomonas fimi</name>
    <dbReference type="NCBI Taxonomy" id="1708"/>
    <lineage>
        <taxon>Bacteria</taxon>
        <taxon>Bacillati</taxon>
        <taxon>Actinomycetota</taxon>
        <taxon>Actinomycetes</taxon>
        <taxon>Micrococcales</taxon>
        <taxon>Cellulomonadaceae</taxon>
        <taxon>Cellulomonas</taxon>
    </lineage>
</organism>
<proteinExistence type="predicted"/>
<dbReference type="SUPFAM" id="SSF53756">
    <property type="entry name" value="UDP-Glycosyltransferase/glycogen phosphorylase"/>
    <property type="match status" value="1"/>
</dbReference>
<protein>
    <submittedName>
        <fullName evidence="1">Glycosyltransferase family 4 protein</fullName>
    </submittedName>
</protein>
<accession>A0A7Y0LYE7</accession>